<dbReference type="AlphaFoldDB" id="A0A538TA17"/>
<dbReference type="InterPro" id="IPR011990">
    <property type="entry name" value="TPR-like_helical_dom_sf"/>
</dbReference>
<comment type="caution">
    <text evidence="1">The sequence shown here is derived from an EMBL/GenBank/DDBJ whole genome shotgun (WGS) entry which is preliminary data.</text>
</comment>
<protein>
    <recommendedName>
        <fullName evidence="3">Tetratricopeptide repeat protein</fullName>
    </recommendedName>
</protein>
<evidence type="ECO:0000313" key="1">
    <source>
        <dbReference type="EMBL" id="TMQ60480.1"/>
    </source>
</evidence>
<dbReference type="Proteomes" id="UP000316852">
    <property type="component" value="Unassembled WGS sequence"/>
</dbReference>
<dbReference type="EMBL" id="VBOW01000014">
    <property type="protein sequence ID" value="TMQ60480.1"/>
    <property type="molecule type" value="Genomic_DNA"/>
</dbReference>
<gene>
    <name evidence="1" type="ORF">E6K76_02285</name>
</gene>
<proteinExistence type="predicted"/>
<dbReference type="SUPFAM" id="SSF48452">
    <property type="entry name" value="TPR-like"/>
    <property type="match status" value="1"/>
</dbReference>
<accession>A0A538TA17</accession>
<evidence type="ECO:0008006" key="3">
    <source>
        <dbReference type="Google" id="ProtNLM"/>
    </source>
</evidence>
<reference evidence="1 2" key="1">
    <citation type="journal article" date="2019" name="Nat. Microbiol.">
        <title>Mediterranean grassland soil C-N compound turnover is dependent on rainfall and depth, and is mediated by genomically divergent microorganisms.</title>
        <authorList>
            <person name="Diamond S."/>
            <person name="Andeer P.F."/>
            <person name="Li Z."/>
            <person name="Crits-Christoph A."/>
            <person name="Burstein D."/>
            <person name="Anantharaman K."/>
            <person name="Lane K.R."/>
            <person name="Thomas B.C."/>
            <person name="Pan C."/>
            <person name="Northen T.R."/>
            <person name="Banfield J.F."/>
        </authorList>
    </citation>
    <scope>NUCLEOTIDE SEQUENCE [LARGE SCALE GENOMIC DNA]</scope>
    <source>
        <strain evidence="1">WS_6</strain>
    </source>
</reference>
<evidence type="ECO:0000313" key="2">
    <source>
        <dbReference type="Proteomes" id="UP000316852"/>
    </source>
</evidence>
<sequence length="220" mass="24941">MIPKIDRGLLAGLALATLFVASAALVQRAAQPRLGKVREEELLYYPSGFMVRQAAMGYETAAADIAWLRGIQYYGEHRLSDQKFDMIGHVMDIVTELDPRFVQPYVFGAFVLAQEMKKPQRGLELLKRGLSANPTDWKLAFEIGFLHYVCRQDAASAARYFTWASRMPGHDEYVERFAAFANQRAGNTGMAILLWKHVFATGNKYMREVAGRELRRLEAM</sequence>
<organism evidence="1 2">
    <name type="scientific">Eiseniibacteriota bacterium</name>
    <dbReference type="NCBI Taxonomy" id="2212470"/>
    <lineage>
        <taxon>Bacteria</taxon>
        <taxon>Candidatus Eiseniibacteriota</taxon>
    </lineage>
</organism>
<name>A0A538TA17_UNCEI</name>